<evidence type="ECO:0000313" key="4">
    <source>
        <dbReference type="WBParaSite" id="SBAD_0000049701-mRNA-1"/>
    </source>
</evidence>
<reference evidence="2 3" key="2">
    <citation type="submission" date="2018-11" db="EMBL/GenBank/DDBJ databases">
        <authorList>
            <consortium name="Pathogen Informatics"/>
        </authorList>
    </citation>
    <scope>NUCLEOTIDE SEQUENCE [LARGE SCALE GENOMIC DNA]</scope>
</reference>
<name>A0A183IA31_9BILA</name>
<evidence type="ECO:0000313" key="3">
    <source>
        <dbReference type="Proteomes" id="UP000270296"/>
    </source>
</evidence>
<gene>
    <name evidence="2" type="ORF">SBAD_LOCUS475</name>
</gene>
<evidence type="ECO:0000313" key="2">
    <source>
        <dbReference type="EMBL" id="VDO84010.1"/>
    </source>
</evidence>
<dbReference type="Proteomes" id="UP000270296">
    <property type="component" value="Unassembled WGS sequence"/>
</dbReference>
<protein>
    <submittedName>
        <fullName evidence="4">DUF725 domain-containing protein</fullName>
    </submittedName>
</protein>
<dbReference type="AlphaFoldDB" id="A0A183IA31"/>
<accession>A0A183IA31</accession>
<organism evidence="4">
    <name type="scientific">Soboliphyme baturini</name>
    <dbReference type="NCBI Taxonomy" id="241478"/>
    <lineage>
        <taxon>Eukaryota</taxon>
        <taxon>Metazoa</taxon>
        <taxon>Ecdysozoa</taxon>
        <taxon>Nematoda</taxon>
        <taxon>Enoplea</taxon>
        <taxon>Dorylaimia</taxon>
        <taxon>Dioctophymatida</taxon>
        <taxon>Dioctophymatoidea</taxon>
        <taxon>Soboliphymatidae</taxon>
        <taxon>Soboliphyme</taxon>
    </lineage>
</organism>
<reference evidence="4" key="1">
    <citation type="submission" date="2016-06" db="UniProtKB">
        <authorList>
            <consortium name="WormBaseParasite"/>
        </authorList>
    </citation>
    <scope>IDENTIFICATION</scope>
</reference>
<sequence>MRNAYEQRYTKEKCEQEVVKAMCFRGALNHIADGLYRYGRQCCVVSQAMRDLSALIPNVEANELLYTDYRGSGPSRHCVEQARLAIAQLDNDGRVLGNCRVSPPIGDQRTSCSFSDAPPPYAP</sequence>
<feature type="region of interest" description="Disordered" evidence="1">
    <location>
        <begin position="104"/>
        <end position="123"/>
    </location>
</feature>
<dbReference type="EMBL" id="UZAM01001287">
    <property type="protein sequence ID" value="VDO84010.1"/>
    <property type="molecule type" value="Genomic_DNA"/>
</dbReference>
<dbReference type="WBParaSite" id="SBAD_0000049701-mRNA-1">
    <property type="protein sequence ID" value="SBAD_0000049701-mRNA-1"/>
    <property type="gene ID" value="SBAD_0000049701"/>
</dbReference>
<evidence type="ECO:0000256" key="1">
    <source>
        <dbReference type="SAM" id="MobiDB-lite"/>
    </source>
</evidence>
<keyword evidence="3" id="KW-1185">Reference proteome</keyword>
<proteinExistence type="predicted"/>